<feature type="region of interest" description="Disordered" evidence="1">
    <location>
        <begin position="1"/>
        <end position="24"/>
    </location>
</feature>
<keyword evidence="3" id="KW-1185">Reference proteome</keyword>
<comment type="caution">
    <text evidence="2">The sequence shown here is derived from an EMBL/GenBank/DDBJ whole genome shotgun (WGS) entry which is preliminary data.</text>
</comment>
<reference evidence="2" key="1">
    <citation type="journal article" date="2014" name="Int. J. Syst. Evol. Microbiol.">
        <title>Complete genome of a new Firmicutes species belonging to the dominant human colonic microbiota ('Ruminococcus bicirculans') reveals two chromosomes and a selective capacity to utilize plant glucans.</title>
        <authorList>
            <consortium name="NISC Comparative Sequencing Program"/>
            <person name="Wegmann U."/>
            <person name="Louis P."/>
            <person name="Goesmann A."/>
            <person name="Henrissat B."/>
            <person name="Duncan S.H."/>
            <person name="Flint H.J."/>
        </authorList>
    </citation>
    <scope>NUCLEOTIDE SEQUENCE</scope>
    <source>
        <strain evidence="2">JCM 17590</strain>
    </source>
</reference>
<feature type="compositionally biased region" description="Basic and acidic residues" evidence="1">
    <location>
        <begin position="10"/>
        <end position="24"/>
    </location>
</feature>
<reference evidence="2" key="2">
    <citation type="submission" date="2023-12" db="EMBL/GenBank/DDBJ databases">
        <authorList>
            <person name="Sun Q."/>
            <person name="Inoue M."/>
        </authorList>
    </citation>
    <scope>NUCLEOTIDE SEQUENCE</scope>
    <source>
        <strain evidence="2">JCM 17590</strain>
    </source>
</reference>
<organism evidence="2 3">
    <name type="scientific">Gryllotalpicola daejeonensis</name>
    <dbReference type="NCBI Taxonomy" id="993087"/>
    <lineage>
        <taxon>Bacteria</taxon>
        <taxon>Bacillati</taxon>
        <taxon>Actinomycetota</taxon>
        <taxon>Actinomycetes</taxon>
        <taxon>Micrococcales</taxon>
        <taxon>Microbacteriaceae</taxon>
        <taxon>Gryllotalpicola</taxon>
    </lineage>
</organism>
<sequence>MQRLDQPLEGVRREVADRDDRDAGVRGEGTWVAHLANCIGASYGDRTGPAPGGVQKGRCYSVSAPMAVAGGWPSLLATGRQM</sequence>
<name>A0ABP7ZN69_9MICO</name>
<dbReference type="Proteomes" id="UP001415169">
    <property type="component" value="Unassembled WGS sequence"/>
</dbReference>
<proteinExistence type="predicted"/>
<dbReference type="EMBL" id="BAABBV010000002">
    <property type="protein sequence ID" value="GAA4165568.1"/>
    <property type="molecule type" value="Genomic_DNA"/>
</dbReference>
<accession>A0ABP7ZN69</accession>
<evidence type="ECO:0000313" key="2">
    <source>
        <dbReference type="EMBL" id="GAA4165568.1"/>
    </source>
</evidence>
<protein>
    <submittedName>
        <fullName evidence="2">Uncharacterized protein</fullName>
    </submittedName>
</protein>
<gene>
    <name evidence="2" type="ORF">GCM10022286_28970</name>
</gene>
<evidence type="ECO:0000256" key="1">
    <source>
        <dbReference type="SAM" id="MobiDB-lite"/>
    </source>
</evidence>
<evidence type="ECO:0000313" key="3">
    <source>
        <dbReference type="Proteomes" id="UP001415169"/>
    </source>
</evidence>